<reference evidence="10 11" key="1">
    <citation type="journal article" date="2014" name="PLoS ONE">
        <title>Global Analysis of Gene Expression Profiles in Physic Nut (Jatropha curcas L.) Seedlings Exposed to Salt Stress.</title>
        <authorList>
            <person name="Zhang L."/>
            <person name="Zhang C."/>
            <person name="Wu P."/>
            <person name="Chen Y."/>
            <person name="Li M."/>
            <person name="Jiang H."/>
            <person name="Wu G."/>
        </authorList>
    </citation>
    <scope>NUCLEOTIDE SEQUENCE [LARGE SCALE GENOMIC DNA]</scope>
    <source>
        <strain evidence="11">cv. GZQX0401</strain>
        <tissue evidence="10">Young leaves</tissue>
    </source>
</reference>
<dbReference type="PANTHER" id="PTHR24186">
    <property type="entry name" value="PROTEIN PHOSPHATASE 1 REGULATORY SUBUNIT"/>
    <property type="match status" value="1"/>
</dbReference>
<feature type="transmembrane region" description="Helical" evidence="8">
    <location>
        <begin position="472"/>
        <end position="491"/>
    </location>
</feature>
<dbReference type="EMBL" id="KK914327">
    <property type="protein sequence ID" value="KDP40883.1"/>
    <property type="molecule type" value="Genomic_DNA"/>
</dbReference>
<feature type="repeat" description="ANK" evidence="7">
    <location>
        <begin position="168"/>
        <end position="190"/>
    </location>
</feature>
<keyword evidence="4 8" id="KW-1133">Transmembrane helix</keyword>
<evidence type="ECO:0000256" key="1">
    <source>
        <dbReference type="ARBA" id="ARBA00004141"/>
    </source>
</evidence>
<feature type="transmembrane region" description="Helical" evidence="8">
    <location>
        <begin position="555"/>
        <end position="575"/>
    </location>
</feature>
<keyword evidence="3" id="KW-0677">Repeat</keyword>
<feature type="transmembrane region" description="Helical" evidence="8">
    <location>
        <begin position="511"/>
        <end position="535"/>
    </location>
</feature>
<keyword evidence="11" id="KW-1185">Reference proteome</keyword>
<dbReference type="Proteomes" id="UP000027138">
    <property type="component" value="Unassembled WGS sequence"/>
</dbReference>
<dbReference type="InterPro" id="IPR036770">
    <property type="entry name" value="Ankyrin_rpt-contain_sf"/>
</dbReference>
<evidence type="ECO:0000256" key="8">
    <source>
        <dbReference type="SAM" id="Phobius"/>
    </source>
</evidence>
<accession>A0A067L0X2</accession>
<proteinExistence type="predicted"/>
<protein>
    <recommendedName>
        <fullName evidence="9">PGG domain-containing protein</fullName>
    </recommendedName>
</protein>
<dbReference type="Gene3D" id="1.25.40.20">
    <property type="entry name" value="Ankyrin repeat-containing domain"/>
    <property type="match status" value="3"/>
</dbReference>
<dbReference type="PROSITE" id="PS50297">
    <property type="entry name" value="ANK_REP_REGION"/>
    <property type="match status" value="2"/>
</dbReference>
<organism evidence="10 11">
    <name type="scientific">Jatropha curcas</name>
    <name type="common">Barbados nut</name>
    <dbReference type="NCBI Taxonomy" id="180498"/>
    <lineage>
        <taxon>Eukaryota</taxon>
        <taxon>Viridiplantae</taxon>
        <taxon>Streptophyta</taxon>
        <taxon>Embryophyta</taxon>
        <taxon>Tracheophyta</taxon>
        <taxon>Spermatophyta</taxon>
        <taxon>Magnoliopsida</taxon>
        <taxon>eudicotyledons</taxon>
        <taxon>Gunneridae</taxon>
        <taxon>Pentapetalae</taxon>
        <taxon>rosids</taxon>
        <taxon>fabids</taxon>
        <taxon>Malpighiales</taxon>
        <taxon>Euphorbiaceae</taxon>
        <taxon>Crotonoideae</taxon>
        <taxon>Jatropheae</taxon>
        <taxon>Jatropha</taxon>
    </lineage>
</organism>
<evidence type="ECO:0000256" key="5">
    <source>
        <dbReference type="ARBA" id="ARBA00023043"/>
    </source>
</evidence>
<evidence type="ECO:0000256" key="3">
    <source>
        <dbReference type="ARBA" id="ARBA00022737"/>
    </source>
</evidence>
<evidence type="ECO:0000256" key="2">
    <source>
        <dbReference type="ARBA" id="ARBA00022692"/>
    </source>
</evidence>
<dbReference type="PANTHER" id="PTHR24186:SF43">
    <property type="entry name" value="PGG DOMAIN-CONTAINING PROTEIN"/>
    <property type="match status" value="1"/>
</dbReference>
<dbReference type="Pfam" id="PF13962">
    <property type="entry name" value="PGG"/>
    <property type="match status" value="1"/>
</dbReference>
<dbReference type="PROSITE" id="PS50088">
    <property type="entry name" value="ANK_REPEAT"/>
    <property type="match status" value="2"/>
</dbReference>
<dbReference type="KEGG" id="jcu:105631564"/>
<feature type="domain" description="PGG" evidence="9">
    <location>
        <begin position="465"/>
        <end position="573"/>
    </location>
</feature>
<dbReference type="STRING" id="180498.A0A067L0X2"/>
<gene>
    <name evidence="10" type="ORF">JCGZ_24882</name>
</gene>
<sequence>MDSRLIEAIERNDIVGIRRLAEQGIEVFDRSSDTLTTVLHLASRFGQTEVVRELVKLCPHLVGAKNVRGETPYHEACRKGNADIILLLLETNPWAASTLNNMNKSPLSIACSLGHIDIVKLLLNQQWLDTEDGIDSTCLHEAVSAGNIKIVKAILERRPNFSLMTDKDGCVPLHYACQKSLLEIARILLEYVPDSAKVFNKNGYTPVHLAVIKGDDAILVEFISNAPAAFEYLAKNKQTVFHLAVKFGKYNAFISMGRISTNTHLLHQPDQHGNTVLHLAVSANNNYNLIDYIINVAKVDVNLENHQGYTALDLVNRTRVTDNTNLIREMLIKASDVKTNGMPSLLSEEVNTNQNTVINSTQVSFDPMLLEVQTSINQNVTFQLRDASEQYLITRNVINNEPNKTQPVNQVIEKSDIEDGTSEIETSARIELQERYKHQSKRRMKELRELHRNHRNKQYKAHREALLNARNTIIVVAILIASVTFTVGLNPPGGVNQEGIDKGQSTVGGKTAFKIFAVCNSIALFTALCIVIVLVSIIPFERKKLMKLMVVIHKVMWVAMSFMATAFVAASWVLLPQDGKRGWVLDILLAISAGSMATVFIFLGFKLARHWLRKLKWKKEKRKMKNNMLAVNIGKDALVEGGIQFEAEKFSNEDGVQFESSNSDVESSISIGYHPY</sequence>
<evidence type="ECO:0000256" key="6">
    <source>
        <dbReference type="ARBA" id="ARBA00023136"/>
    </source>
</evidence>
<evidence type="ECO:0000313" key="11">
    <source>
        <dbReference type="Proteomes" id="UP000027138"/>
    </source>
</evidence>
<dbReference type="OrthoDB" id="20872at2759"/>
<dbReference type="InterPro" id="IPR026961">
    <property type="entry name" value="PGG_dom"/>
</dbReference>
<evidence type="ECO:0000259" key="9">
    <source>
        <dbReference type="Pfam" id="PF13962"/>
    </source>
</evidence>
<comment type="subcellular location">
    <subcellularLocation>
        <location evidence="1">Membrane</location>
        <topology evidence="1">Multi-pass membrane protein</topology>
    </subcellularLocation>
</comment>
<feature type="transmembrane region" description="Helical" evidence="8">
    <location>
        <begin position="587"/>
        <end position="608"/>
    </location>
</feature>
<dbReference type="Pfam" id="PF12796">
    <property type="entry name" value="Ank_2"/>
    <property type="match status" value="2"/>
</dbReference>
<evidence type="ECO:0000256" key="4">
    <source>
        <dbReference type="ARBA" id="ARBA00022989"/>
    </source>
</evidence>
<feature type="repeat" description="ANK" evidence="7">
    <location>
        <begin position="68"/>
        <end position="90"/>
    </location>
</feature>
<keyword evidence="6 8" id="KW-0472">Membrane</keyword>
<keyword evidence="5 7" id="KW-0040">ANK repeat</keyword>
<dbReference type="AlphaFoldDB" id="A0A067L0X2"/>
<dbReference type="SMART" id="SM00248">
    <property type="entry name" value="ANK"/>
    <property type="match status" value="9"/>
</dbReference>
<dbReference type="InterPro" id="IPR002110">
    <property type="entry name" value="Ankyrin_rpt"/>
</dbReference>
<name>A0A067L0X2_JATCU</name>
<dbReference type="SUPFAM" id="SSF48403">
    <property type="entry name" value="Ankyrin repeat"/>
    <property type="match status" value="2"/>
</dbReference>
<dbReference type="Pfam" id="PF13857">
    <property type="entry name" value="Ank_5"/>
    <property type="match status" value="1"/>
</dbReference>
<evidence type="ECO:0000256" key="7">
    <source>
        <dbReference type="PROSITE-ProRule" id="PRU00023"/>
    </source>
</evidence>
<dbReference type="GO" id="GO:0005886">
    <property type="term" value="C:plasma membrane"/>
    <property type="evidence" value="ECO:0007669"/>
    <property type="project" value="TreeGrafter"/>
</dbReference>
<evidence type="ECO:0000313" key="10">
    <source>
        <dbReference type="EMBL" id="KDP40883.1"/>
    </source>
</evidence>
<keyword evidence="2 8" id="KW-0812">Transmembrane</keyword>